<dbReference type="AlphaFoldDB" id="A0A1R1JVN6"/>
<dbReference type="InterPro" id="IPR014974">
    <property type="entry name" value="DUF1833"/>
</dbReference>
<sequence>MARNFSPKADRNILATGADEPLLELIEITHPGLAVPARFVNDTADIVVEGNIFLACRFDLSLPDDQDEQVPSARLSVDNIGRELTQWLEVSQGGAGAKCRLILLLRSTPANLEFDMTMDLTGLAITNYRVSGDLGFKNTLMQSAVTVRFDPTTSPGNF</sequence>
<protein>
    <recommendedName>
        <fullName evidence="3">DUF1833 domain-containing protein</fullName>
    </recommendedName>
</protein>
<evidence type="ECO:0000313" key="1">
    <source>
        <dbReference type="EMBL" id="OMG89716.1"/>
    </source>
</evidence>
<accession>A0A1R1JVN6</accession>
<proteinExistence type="predicted"/>
<dbReference type="EMBL" id="MJMN01000009">
    <property type="protein sequence ID" value="OMG89716.1"/>
    <property type="molecule type" value="Genomic_DNA"/>
</dbReference>
<reference evidence="1 2" key="1">
    <citation type="submission" date="2016-09" db="EMBL/GenBank/DDBJ databases">
        <title>Phylogenomics of Achromobacter.</title>
        <authorList>
            <person name="Jeukens J."/>
            <person name="Freschi L."/>
            <person name="Vincent A.T."/>
            <person name="Emond-Rheault J.-G."/>
            <person name="Kukavica-Ibrulj I."/>
            <person name="Charette S.J."/>
            <person name="Levesque R.C."/>
        </authorList>
    </citation>
    <scope>NUCLEOTIDE SEQUENCE [LARGE SCALE GENOMIC DNA]</scope>
    <source>
        <strain evidence="1 2">AUS488</strain>
    </source>
</reference>
<dbReference type="OrthoDB" id="8638526at2"/>
<gene>
    <name evidence="1" type="ORF">BIZ92_23155</name>
</gene>
<evidence type="ECO:0008006" key="3">
    <source>
        <dbReference type="Google" id="ProtNLM"/>
    </source>
</evidence>
<organism evidence="1 2">
    <name type="scientific">Alcaligenes xylosoxydans xylosoxydans</name>
    <name type="common">Achromobacter xylosoxidans</name>
    <dbReference type="NCBI Taxonomy" id="85698"/>
    <lineage>
        <taxon>Bacteria</taxon>
        <taxon>Pseudomonadati</taxon>
        <taxon>Pseudomonadota</taxon>
        <taxon>Betaproteobacteria</taxon>
        <taxon>Burkholderiales</taxon>
        <taxon>Alcaligenaceae</taxon>
        <taxon>Achromobacter</taxon>
    </lineage>
</organism>
<dbReference type="RefSeq" id="WP_076410820.1">
    <property type="nucleotide sequence ID" value="NZ_MJMN01000009.1"/>
</dbReference>
<dbReference type="Proteomes" id="UP000187251">
    <property type="component" value="Unassembled WGS sequence"/>
</dbReference>
<evidence type="ECO:0000313" key="2">
    <source>
        <dbReference type="Proteomes" id="UP000187251"/>
    </source>
</evidence>
<comment type="caution">
    <text evidence="1">The sequence shown here is derived from an EMBL/GenBank/DDBJ whole genome shotgun (WGS) entry which is preliminary data.</text>
</comment>
<name>A0A1R1JVN6_ALCXX</name>
<dbReference type="Pfam" id="PF08875">
    <property type="entry name" value="DUF1833"/>
    <property type="match status" value="1"/>
</dbReference>